<accession>A0A1H9WLF7</accession>
<keyword evidence="7" id="KW-1185">Reference proteome</keyword>
<evidence type="ECO:0000256" key="4">
    <source>
        <dbReference type="ARBA" id="ARBA00023139"/>
    </source>
</evidence>
<keyword evidence="1" id="KW-1003">Cell membrane</keyword>
<evidence type="ECO:0000256" key="2">
    <source>
        <dbReference type="ARBA" id="ARBA00022729"/>
    </source>
</evidence>
<dbReference type="Gene3D" id="3.40.190.10">
    <property type="entry name" value="Periplasmic binding protein-like II"/>
    <property type="match status" value="1"/>
</dbReference>
<dbReference type="Proteomes" id="UP000199019">
    <property type="component" value="Unassembled WGS sequence"/>
</dbReference>
<reference evidence="7" key="1">
    <citation type="submission" date="2016-10" db="EMBL/GenBank/DDBJ databases">
        <authorList>
            <person name="Varghese N."/>
            <person name="Submissions S."/>
        </authorList>
    </citation>
    <scope>NUCLEOTIDE SEQUENCE [LARGE SCALE GENOMIC DNA]</scope>
    <source>
        <strain evidence="7">CGMCC 1.6963</strain>
    </source>
</reference>
<evidence type="ECO:0000313" key="6">
    <source>
        <dbReference type="EMBL" id="SES34661.1"/>
    </source>
</evidence>
<proteinExistence type="predicted"/>
<keyword evidence="5" id="KW-0449">Lipoprotein</keyword>
<dbReference type="SUPFAM" id="SSF53850">
    <property type="entry name" value="Periplasmic binding protein-like II"/>
    <property type="match status" value="1"/>
</dbReference>
<keyword evidence="4" id="KW-0564">Palmitate</keyword>
<gene>
    <name evidence="6" type="ORF">SAMN05216199_3005</name>
</gene>
<organism evidence="6 7">
    <name type="scientific">Pedococcus cremeus</name>
    <dbReference type="NCBI Taxonomy" id="587636"/>
    <lineage>
        <taxon>Bacteria</taxon>
        <taxon>Bacillati</taxon>
        <taxon>Actinomycetota</taxon>
        <taxon>Actinomycetes</taxon>
        <taxon>Micrococcales</taxon>
        <taxon>Intrasporangiaceae</taxon>
        <taxon>Pedococcus</taxon>
    </lineage>
</organism>
<evidence type="ECO:0000256" key="3">
    <source>
        <dbReference type="ARBA" id="ARBA00023136"/>
    </source>
</evidence>
<name>A0A1H9WLF7_9MICO</name>
<dbReference type="EMBL" id="FOHB01000005">
    <property type="protein sequence ID" value="SES34661.1"/>
    <property type="molecule type" value="Genomic_DNA"/>
</dbReference>
<keyword evidence="2" id="KW-0732">Signal</keyword>
<dbReference type="OrthoDB" id="23936at2"/>
<dbReference type="RefSeq" id="WP_091759678.1">
    <property type="nucleotide sequence ID" value="NZ_FOHB01000005.1"/>
</dbReference>
<sequence>MSDSFFSQPFSRRTALKIGLGAAAAPILASCSGASTSGGGDFTFLSTQFTPVEEKQRFEKILADHVKDVRVSYNSMAVGDFTTQVKTQVSAGKVGIGMVGGLHGDLAPLAENLEDVSDLAGELSGAGIPKELWDLTKLGGTKNAYIPWMQATYVVGVNKAALEHLPSGADVNNLTYDQYLDWAIAGRKATGKPILGFPAGAKGLYHRWFQGFLLPSFTGGLITTFTSSEAVEAWTYMAELWKNMNPASTNYDNLQEPMARGEVLVGWDHVARLVDAPKDKPDDWVMVPAPIGPKGLGYMLVVAGYGVPKGADKKKAATVIKALSKPDTQLEVLRQNAFFPVVEATVPDDLPPAVKLESTAVKATQGASKALISLPPVGLGAKDGEVSQVFKDCFTQICKEGAAPTKVLGAQAKNLQRILDEVKVPCWAPDPVTAGETCTVG</sequence>
<dbReference type="PROSITE" id="PS51318">
    <property type="entry name" value="TAT"/>
    <property type="match status" value="1"/>
</dbReference>
<dbReference type="AlphaFoldDB" id="A0A1H9WLF7"/>
<evidence type="ECO:0000313" key="7">
    <source>
        <dbReference type="Proteomes" id="UP000199019"/>
    </source>
</evidence>
<keyword evidence="3" id="KW-0472">Membrane</keyword>
<dbReference type="InterPro" id="IPR006311">
    <property type="entry name" value="TAT_signal"/>
</dbReference>
<dbReference type="PANTHER" id="PTHR43649">
    <property type="entry name" value="ARABINOSE-BINDING PROTEIN-RELATED"/>
    <property type="match status" value="1"/>
</dbReference>
<dbReference type="PANTHER" id="PTHR43649:SF33">
    <property type="entry name" value="POLYGALACTURONAN_RHAMNOGALACTURONAN-BINDING PROTEIN YTCQ"/>
    <property type="match status" value="1"/>
</dbReference>
<evidence type="ECO:0000256" key="5">
    <source>
        <dbReference type="ARBA" id="ARBA00023288"/>
    </source>
</evidence>
<dbReference type="STRING" id="587636.SAMN05216199_3005"/>
<dbReference type="Pfam" id="PF01547">
    <property type="entry name" value="SBP_bac_1"/>
    <property type="match status" value="1"/>
</dbReference>
<protein>
    <submittedName>
        <fullName evidence="6">Carbohydrate ABC transporter substrate-binding protein, CUT1 family</fullName>
    </submittedName>
</protein>
<dbReference type="InterPro" id="IPR050490">
    <property type="entry name" value="Bact_solute-bd_prot1"/>
</dbReference>
<evidence type="ECO:0000256" key="1">
    <source>
        <dbReference type="ARBA" id="ARBA00022475"/>
    </source>
</evidence>
<dbReference type="InterPro" id="IPR006059">
    <property type="entry name" value="SBP"/>
</dbReference>